<feature type="region of interest" description="Disordered" evidence="1">
    <location>
        <begin position="75"/>
        <end position="96"/>
    </location>
</feature>
<dbReference type="Gene3D" id="1.10.1200.10">
    <property type="entry name" value="ACP-like"/>
    <property type="match status" value="1"/>
</dbReference>
<reference evidence="3 4" key="1">
    <citation type="submission" date="2013-02" db="EMBL/GenBank/DDBJ databases">
        <title>Draft Genome Sequence of Streptomyces aurantiacus, Which Produces Setomimycin.</title>
        <authorList>
            <person name="Gruening B.A."/>
            <person name="Praeg A."/>
            <person name="Erxleben A."/>
            <person name="Guenther S."/>
            <person name="Mueller M."/>
        </authorList>
    </citation>
    <scope>NUCLEOTIDE SEQUENCE [LARGE SCALE GENOMIC DNA]</scope>
    <source>
        <strain evidence="3 4">JA 4570</strain>
    </source>
</reference>
<dbReference type="PROSITE" id="PS50075">
    <property type="entry name" value="CARRIER"/>
    <property type="match status" value="1"/>
</dbReference>
<feature type="domain" description="Carrier" evidence="2">
    <location>
        <begin position="1"/>
        <end position="75"/>
    </location>
</feature>
<protein>
    <recommendedName>
        <fullName evidence="2">Carrier domain-containing protein</fullName>
    </recommendedName>
</protein>
<comment type="caution">
    <text evidence="3">The sequence shown here is derived from an EMBL/GenBank/DDBJ whole genome shotgun (WGS) entry which is preliminary data.</text>
</comment>
<sequence length="96" mass="10292">MLDLVMETLTQHIGRDPEAVTPSTRLDQLDVDSLALLELLCTLEDEHNVRVPDEIGDIHGGLTLTEIADLLERAQPEALPGQQAPVDPVTAGGSVT</sequence>
<proteinExistence type="predicted"/>
<keyword evidence="4" id="KW-1185">Reference proteome</keyword>
<dbReference type="InterPro" id="IPR009081">
    <property type="entry name" value="PP-bd_ACP"/>
</dbReference>
<evidence type="ECO:0000259" key="2">
    <source>
        <dbReference type="PROSITE" id="PS50075"/>
    </source>
</evidence>
<dbReference type="RefSeq" id="WP_016638951.1">
    <property type="nucleotide sequence ID" value="NZ_AOPZ01000028.1"/>
</dbReference>
<evidence type="ECO:0000313" key="3">
    <source>
        <dbReference type="EMBL" id="EPH46083.1"/>
    </source>
</evidence>
<organism evidence="3 4">
    <name type="scientific">Streptomyces aurantiacus JA 4570</name>
    <dbReference type="NCBI Taxonomy" id="1286094"/>
    <lineage>
        <taxon>Bacteria</taxon>
        <taxon>Bacillati</taxon>
        <taxon>Actinomycetota</taxon>
        <taxon>Actinomycetes</taxon>
        <taxon>Kitasatosporales</taxon>
        <taxon>Streptomycetaceae</taxon>
        <taxon>Streptomyces</taxon>
        <taxon>Streptomyces aurantiacus group</taxon>
    </lineage>
</organism>
<dbReference type="SUPFAM" id="SSF47336">
    <property type="entry name" value="ACP-like"/>
    <property type="match status" value="1"/>
</dbReference>
<evidence type="ECO:0000256" key="1">
    <source>
        <dbReference type="SAM" id="MobiDB-lite"/>
    </source>
</evidence>
<dbReference type="AlphaFoldDB" id="S3ZSG5"/>
<evidence type="ECO:0000313" key="4">
    <source>
        <dbReference type="Proteomes" id="UP000014629"/>
    </source>
</evidence>
<dbReference type="PATRIC" id="fig|1286094.4.peg.801"/>
<dbReference type="InterPro" id="IPR036736">
    <property type="entry name" value="ACP-like_sf"/>
</dbReference>
<dbReference type="EMBL" id="AOPZ01000028">
    <property type="protein sequence ID" value="EPH46083.1"/>
    <property type="molecule type" value="Genomic_DNA"/>
</dbReference>
<name>S3ZSG5_9ACTN</name>
<accession>S3ZSG5</accession>
<gene>
    <name evidence="3" type="ORF">STRAU_0819</name>
</gene>
<dbReference type="Pfam" id="PF00550">
    <property type="entry name" value="PP-binding"/>
    <property type="match status" value="1"/>
</dbReference>
<dbReference type="Proteomes" id="UP000014629">
    <property type="component" value="Unassembled WGS sequence"/>
</dbReference>